<comment type="caution">
    <text evidence="1">The sequence shown here is derived from an EMBL/GenBank/DDBJ whole genome shotgun (WGS) entry which is preliminary data.</text>
</comment>
<reference evidence="1" key="1">
    <citation type="submission" date="2022-05" db="EMBL/GenBank/DDBJ databases">
        <authorList>
            <person name="Pankratov T."/>
        </authorList>
    </citation>
    <scope>NUCLEOTIDE SEQUENCE</scope>
    <source>
        <strain evidence="1">BP6-180914</strain>
    </source>
</reference>
<dbReference type="AlphaFoldDB" id="A0AA41Z3W7"/>
<dbReference type="EMBL" id="JAMOIM010000012">
    <property type="protein sequence ID" value="MCW6509865.1"/>
    <property type="molecule type" value="Genomic_DNA"/>
</dbReference>
<organism evidence="1 2">
    <name type="scientific">Lichenifustis flavocetrariae</name>
    <dbReference type="NCBI Taxonomy" id="2949735"/>
    <lineage>
        <taxon>Bacteria</taxon>
        <taxon>Pseudomonadati</taxon>
        <taxon>Pseudomonadota</taxon>
        <taxon>Alphaproteobacteria</taxon>
        <taxon>Hyphomicrobiales</taxon>
        <taxon>Lichenihabitantaceae</taxon>
        <taxon>Lichenifustis</taxon>
    </lineage>
</organism>
<gene>
    <name evidence="1" type="ORF">M8523_17750</name>
</gene>
<protein>
    <submittedName>
        <fullName evidence="1">Uncharacterized protein</fullName>
    </submittedName>
</protein>
<keyword evidence="2" id="KW-1185">Reference proteome</keyword>
<proteinExistence type="predicted"/>
<dbReference type="RefSeq" id="WP_282586239.1">
    <property type="nucleotide sequence ID" value="NZ_JAMOIM010000012.1"/>
</dbReference>
<evidence type="ECO:0000313" key="2">
    <source>
        <dbReference type="Proteomes" id="UP001165667"/>
    </source>
</evidence>
<accession>A0AA41Z3W7</accession>
<sequence>MTYFLVVEGTVESPTLLSGEGTLRSGAVTVPGGILRSPDAVDLGGRVGDSVRRGVLTVPGGTFWSADTLDLSGLVGDVQVRVLIDLSDKDRVLVCHPEDGRLLQAHRLTDLDWQPCSLVVRASDQPQSDMAEDVRRRA</sequence>
<name>A0AA41Z3W7_9HYPH</name>
<evidence type="ECO:0000313" key="1">
    <source>
        <dbReference type="EMBL" id="MCW6509865.1"/>
    </source>
</evidence>
<dbReference type="Proteomes" id="UP001165667">
    <property type="component" value="Unassembled WGS sequence"/>
</dbReference>